<organism evidence="1 2">
    <name type="scientific">Kangiella profundi</name>
    <dbReference type="NCBI Taxonomy" id="1561924"/>
    <lineage>
        <taxon>Bacteria</taxon>
        <taxon>Pseudomonadati</taxon>
        <taxon>Pseudomonadota</taxon>
        <taxon>Gammaproteobacteria</taxon>
        <taxon>Kangiellales</taxon>
        <taxon>Kangiellaceae</taxon>
        <taxon>Kangiella</taxon>
    </lineage>
</organism>
<dbReference type="RefSeq" id="WP_106646816.1">
    <property type="nucleotide sequence ID" value="NZ_BMGO01000001.1"/>
</dbReference>
<keyword evidence="2" id="KW-1185">Reference proteome</keyword>
<sequence>MKLFYYVVTLLIVSGCANAPKNSEALADVVALDVVILESAETRPLSSGKNSKAPILKFATLNDMQTSITAELNTPFGSFIRQLDALSRQYQDSTNTCPQFNNKTLLFLSSEDGGFARKGFWLQQGNKDLVYCDLLYVDMTVSAKDISNGRFLEIFAHEMGHVFMRRIRGEMPPSPSSRFHNVFAVTDYQTAFDEGFGIYFQTFAATFSKSQGFRARIEGRTLPTGAEQWFSNIDGRERIGGVMHNKFAFEKVLPQDLDPLTKYQYEGVMASFGNQLKNAQAMLSSEGLIATLLYRLATSPELSALDPSDDNWSVKAFAHHKMLFERLAETDWINNESPYIELLRTMQKYDNNYAKSAIKSFLYTTYATTVDGDIASIFQSMLNAGHKGDIENFVKQYSLIAKSVETLTEQLTTNQLSLTQELGSPIWLLKPDVRFPHAPWGGVEVPLTVNLNMATHVEIMLLDIFSESEVKGLLIERKNNGPFLDLEDAKKRLQLTSETFSALKKLESLHEQHKGTARE</sequence>
<evidence type="ECO:0000313" key="1">
    <source>
        <dbReference type="EMBL" id="AUD78975.1"/>
    </source>
</evidence>
<dbReference type="EMBL" id="CP025120">
    <property type="protein sequence ID" value="AUD78975.1"/>
    <property type="molecule type" value="Genomic_DNA"/>
</dbReference>
<dbReference type="OrthoDB" id="9790239at2"/>
<dbReference type="KEGG" id="kpd:CW740_06815"/>
<dbReference type="AlphaFoldDB" id="A0A2K9A548"/>
<dbReference type="PROSITE" id="PS51257">
    <property type="entry name" value="PROKAR_LIPOPROTEIN"/>
    <property type="match status" value="1"/>
</dbReference>
<dbReference type="Proteomes" id="UP000232693">
    <property type="component" value="Chromosome"/>
</dbReference>
<proteinExistence type="predicted"/>
<accession>A0A2K9A548</accession>
<protein>
    <submittedName>
        <fullName evidence="1">Uncharacterized protein</fullName>
    </submittedName>
</protein>
<gene>
    <name evidence="1" type="ORF">CW740_06815</name>
</gene>
<evidence type="ECO:0000313" key="2">
    <source>
        <dbReference type="Proteomes" id="UP000232693"/>
    </source>
</evidence>
<name>A0A2K9A548_9GAMM</name>
<reference evidence="1 2" key="1">
    <citation type="submission" date="2017-12" db="EMBL/GenBank/DDBJ databases">
        <title>Kangiella profundi FT102 completed genome.</title>
        <authorList>
            <person name="Xu J."/>
            <person name="Wang J."/>
            <person name="Lu Y."/>
        </authorList>
    </citation>
    <scope>NUCLEOTIDE SEQUENCE [LARGE SCALE GENOMIC DNA]</scope>
    <source>
        <strain evidence="1 2">FT102</strain>
    </source>
</reference>